<feature type="signal peptide" evidence="1">
    <location>
        <begin position="1"/>
        <end position="20"/>
    </location>
</feature>
<evidence type="ECO:0000256" key="1">
    <source>
        <dbReference type="SAM" id="SignalP"/>
    </source>
</evidence>
<sequence length="38" mass="4827">METLKKVWLLFLFLLNKWESIKYLRQKRRECRRSGERA</sequence>
<keyword evidence="1" id="KW-0732">Signal</keyword>
<dbReference type="EMBL" id="GGEC01087615">
    <property type="protein sequence ID" value="MBX68099.1"/>
    <property type="molecule type" value="Transcribed_RNA"/>
</dbReference>
<organism evidence="2">
    <name type="scientific">Rhizophora mucronata</name>
    <name type="common">Asiatic mangrove</name>
    <dbReference type="NCBI Taxonomy" id="61149"/>
    <lineage>
        <taxon>Eukaryota</taxon>
        <taxon>Viridiplantae</taxon>
        <taxon>Streptophyta</taxon>
        <taxon>Embryophyta</taxon>
        <taxon>Tracheophyta</taxon>
        <taxon>Spermatophyta</taxon>
        <taxon>Magnoliopsida</taxon>
        <taxon>eudicotyledons</taxon>
        <taxon>Gunneridae</taxon>
        <taxon>Pentapetalae</taxon>
        <taxon>rosids</taxon>
        <taxon>fabids</taxon>
        <taxon>Malpighiales</taxon>
        <taxon>Rhizophoraceae</taxon>
        <taxon>Rhizophora</taxon>
    </lineage>
</organism>
<reference evidence="2" key="1">
    <citation type="submission" date="2018-02" db="EMBL/GenBank/DDBJ databases">
        <title>Rhizophora mucronata_Transcriptome.</title>
        <authorList>
            <person name="Meera S.P."/>
            <person name="Sreeshan A."/>
            <person name="Augustine A."/>
        </authorList>
    </citation>
    <scope>NUCLEOTIDE SEQUENCE</scope>
    <source>
        <tissue evidence="2">Leaf</tissue>
    </source>
</reference>
<name>A0A2P2QM64_RHIMU</name>
<protein>
    <submittedName>
        <fullName evidence="2">Uncharacterized protein</fullName>
    </submittedName>
</protein>
<feature type="chain" id="PRO_5015152370" evidence="1">
    <location>
        <begin position="21"/>
        <end position="38"/>
    </location>
</feature>
<evidence type="ECO:0000313" key="2">
    <source>
        <dbReference type="EMBL" id="MBX68099.1"/>
    </source>
</evidence>
<accession>A0A2P2QM64</accession>
<dbReference type="AlphaFoldDB" id="A0A2P2QM64"/>
<proteinExistence type="predicted"/>